<keyword evidence="2" id="KW-0812">Transmembrane</keyword>
<keyword evidence="2" id="KW-1133">Transmembrane helix</keyword>
<evidence type="ECO:0000256" key="1">
    <source>
        <dbReference type="SAM" id="MobiDB-lite"/>
    </source>
</evidence>
<dbReference type="InterPro" id="IPR055946">
    <property type="entry name" value="DUF7524"/>
</dbReference>
<dbReference type="KEGG" id="naj:B1756_16130"/>
<evidence type="ECO:0000256" key="2">
    <source>
        <dbReference type="SAM" id="Phobius"/>
    </source>
</evidence>
<gene>
    <name evidence="3" type="ORF">B1756_16130</name>
</gene>
<dbReference type="Pfam" id="PF24368">
    <property type="entry name" value="DUF7524"/>
    <property type="match status" value="1"/>
</dbReference>
<dbReference type="EMBL" id="CP019893">
    <property type="protein sequence ID" value="ARS91107.1"/>
    <property type="molecule type" value="Genomic_DNA"/>
</dbReference>
<dbReference type="Proteomes" id="UP000250088">
    <property type="component" value="Chromosome"/>
</dbReference>
<feature type="transmembrane region" description="Helical" evidence="2">
    <location>
        <begin position="182"/>
        <end position="203"/>
    </location>
</feature>
<keyword evidence="4" id="KW-1185">Reference proteome</keyword>
<keyword evidence="2" id="KW-0472">Membrane</keyword>
<evidence type="ECO:0000313" key="3">
    <source>
        <dbReference type="EMBL" id="ARS91107.1"/>
    </source>
</evidence>
<accession>A0A2Z2HYZ8</accession>
<protein>
    <submittedName>
        <fullName evidence="3">Uncharacterized protein</fullName>
    </submittedName>
</protein>
<sequence length="210" mass="21860">MPGTEITVHVNRGAANTLESDLEAIETDRKLSVVLRGHERPAHVHCRLDGDLDRIATIDQTNHYIGPGDVTTVPIDVDGAAIDDPIEGRVEVVTGYGSESLGIDVTLRPPREIDVDESLSRPSRRRSQPGSNDDADGSGNGGRSLEDVLLALGLDSTTLAVIGLGAFALLVAVATAATVGGMAALIGLVFVLVGVGIAIWLVLGRETAKA</sequence>
<organism evidence="3 4">
    <name type="scientific">Natrarchaeobaculum aegyptiacum</name>
    <dbReference type="NCBI Taxonomy" id="745377"/>
    <lineage>
        <taxon>Archaea</taxon>
        <taxon>Methanobacteriati</taxon>
        <taxon>Methanobacteriota</taxon>
        <taxon>Stenosarchaea group</taxon>
        <taxon>Halobacteria</taxon>
        <taxon>Halobacteriales</taxon>
        <taxon>Natrialbaceae</taxon>
        <taxon>Natrarchaeobaculum</taxon>
    </lineage>
</organism>
<name>A0A2Z2HYZ8_9EURY</name>
<reference evidence="4" key="1">
    <citation type="submission" date="2017-02" db="EMBL/GenBank/DDBJ databases">
        <title>Natronthermophilus aegyptiacus gen. nov.,sp. nov., an aerobic, extremely halophilic alkalithermophilic archaeon isolated from the athalassohaline Wadi An Natrun, Egypt.</title>
        <authorList>
            <person name="Zhao B."/>
        </authorList>
    </citation>
    <scope>NUCLEOTIDE SEQUENCE [LARGE SCALE GENOMIC DNA]</scope>
    <source>
        <strain evidence="4">JW/NM-HA 15</strain>
    </source>
</reference>
<evidence type="ECO:0000313" key="4">
    <source>
        <dbReference type="Proteomes" id="UP000250088"/>
    </source>
</evidence>
<dbReference type="OrthoDB" id="282430at2157"/>
<feature type="transmembrane region" description="Helical" evidence="2">
    <location>
        <begin position="148"/>
        <end position="176"/>
    </location>
</feature>
<proteinExistence type="predicted"/>
<dbReference type="GeneID" id="32895633"/>
<feature type="region of interest" description="Disordered" evidence="1">
    <location>
        <begin position="114"/>
        <end position="140"/>
    </location>
</feature>
<dbReference type="RefSeq" id="WP_086889474.1">
    <property type="nucleotide sequence ID" value="NZ_CP019893.1"/>
</dbReference>
<dbReference type="AlphaFoldDB" id="A0A2Z2HYZ8"/>